<feature type="transmembrane region" description="Helical" evidence="1">
    <location>
        <begin position="202"/>
        <end position="221"/>
    </location>
</feature>
<organism evidence="2">
    <name type="scientific">Thermosphaera aggregans</name>
    <dbReference type="NCBI Taxonomy" id="54254"/>
    <lineage>
        <taxon>Archaea</taxon>
        <taxon>Thermoproteota</taxon>
        <taxon>Thermoprotei</taxon>
        <taxon>Desulfurococcales</taxon>
        <taxon>Desulfurococcaceae</taxon>
        <taxon>Thermosphaera</taxon>
    </lineage>
</organism>
<reference evidence="2" key="1">
    <citation type="journal article" date="2020" name="mSystems">
        <title>Genome- and Community-Level Interaction Insights into Carbon Utilization and Element Cycling Functions of Hydrothermarchaeota in Hydrothermal Sediment.</title>
        <authorList>
            <person name="Zhou Z."/>
            <person name="Liu Y."/>
            <person name="Xu W."/>
            <person name="Pan J."/>
            <person name="Luo Z.H."/>
            <person name="Li M."/>
        </authorList>
    </citation>
    <scope>NUCLEOTIDE SEQUENCE [LARGE SCALE GENOMIC DNA]</scope>
    <source>
        <strain evidence="2">SpSt-23</strain>
    </source>
</reference>
<gene>
    <name evidence="2" type="ORF">ENP55_01000</name>
</gene>
<keyword evidence="1" id="KW-0812">Transmembrane</keyword>
<keyword evidence="1" id="KW-1133">Transmembrane helix</keyword>
<evidence type="ECO:0000256" key="1">
    <source>
        <dbReference type="SAM" id="Phobius"/>
    </source>
</evidence>
<dbReference type="EMBL" id="DSJT01000004">
    <property type="protein sequence ID" value="HEF86893.1"/>
    <property type="molecule type" value="Genomic_DNA"/>
</dbReference>
<dbReference type="AlphaFoldDB" id="A0A7C2BK56"/>
<proteinExistence type="predicted"/>
<protein>
    <submittedName>
        <fullName evidence="2">Uncharacterized protein</fullName>
    </submittedName>
</protein>
<keyword evidence="1" id="KW-0472">Membrane</keyword>
<feature type="transmembrane region" description="Helical" evidence="1">
    <location>
        <begin position="233"/>
        <end position="255"/>
    </location>
</feature>
<comment type="caution">
    <text evidence="2">The sequence shown here is derived from an EMBL/GenBank/DDBJ whole genome shotgun (WGS) entry which is preliminary data.</text>
</comment>
<name>A0A7C2BK56_9CREN</name>
<feature type="transmembrane region" description="Helical" evidence="1">
    <location>
        <begin position="176"/>
        <end position="196"/>
    </location>
</feature>
<evidence type="ECO:0000313" key="2">
    <source>
        <dbReference type="EMBL" id="HEF86893.1"/>
    </source>
</evidence>
<feature type="transmembrane region" description="Helical" evidence="1">
    <location>
        <begin position="23"/>
        <end position="49"/>
    </location>
</feature>
<accession>A0A7C2BK56</accession>
<feature type="transmembrane region" description="Helical" evidence="1">
    <location>
        <begin position="69"/>
        <end position="90"/>
    </location>
</feature>
<feature type="transmembrane region" description="Helical" evidence="1">
    <location>
        <begin position="122"/>
        <end position="155"/>
    </location>
</feature>
<sequence length="270" mass="29294">MSSGSIKVETLMNSLHRIHEVSLIAFFSISMVAIGFALTILAPPLLNILETGAFSLRLSFFKTSLEKHVDVAIMGLFFLVTGLTIFVQMVDEELHEGLSKLAELIPEFNTSVKLVQYMKLGIAISTIGLVAMVIGAFNHVVTALMLALTGIALALSCTTRNRDSDYCKSVPFQVRLLIGGLLIMFGIASFTTSRVFPPTVLTIITGGLLTIISGIGFSILLAGFDKAFESPTLWIASLMSLTVVLLPVSFLMLYLELPEIVMKMYGNCCT</sequence>